<dbReference type="PANTHER" id="PTHR34975:SF2">
    <property type="entry name" value="SPORE GERMINATION PROTEIN A2"/>
    <property type="match status" value="1"/>
</dbReference>
<dbReference type="EMBL" id="FQVH01000013">
    <property type="protein sequence ID" value="SHF16545.1"/>
    <property type="molecule type" value="Genomic_DNA"/>
</dbReference>
<evidence type="ECO:0000256" key="8">
    <source>
        <dbReference type="SAM" id="Phobius"/>
    </source>
</evidence>
<evidence type="ECO:0000256" key="5">
    <source>
        <dbReference type="ARBA" id="ARBA00022692"/>
    </source>
</evidence>
<dbReference type="InterPro" id="IPR004761">
    <property type="entry name" value="Spore_GerAB"/>
</dbReference>
<feature type="transmembrane region" description="Helical" evidence="8">
    <location>
        <begin position="224"/>
        <end position="250"/>
    </location>
</feature>
<keyword evidence="3" id="KW-0813">Transport</keyword>
<dbReference type="GO" id="GO:0009847">
    <property type="term" value="P:spore germination"/>
    <property type="evidence" value="ECO:0007669"/>
    <property type="project" value="InterPro"/>
</dbReference>
<keyword evidence="5 8" id="KW-0812">Transmembrane</keyword>
<dbReference type="NCBIfam" id="TIGR00912">
    <property type="entry name" value="2A0309"/>
    <property type="match status" value="1"/>
</dbReference>
<comment type="similarity">
    <text evidence="2">Belongs to the amino acid-polyamine-organocation (APC) superfamily. Spore germination protein (SGP) (TC 2.A.3.9) family.</text>
</comment>
<evidence type="ECO:0000256" key="4">
    <source>
        <dbReference type="ARBA" id="ARBA00022544"/>
    </source>
</evidence>
<dbReference type="RefSeq" id="WP_073343292.1">
    <property type="nucleotide sequence ID" value="NZ_FQVH01000013.1"/>
</dbReference>
<evidence type="ECO:0000256" key="2">
    <source>
        <dbReference type="ARBA" id="ARBA00007998"/>
    </source>
</evidence>
<dbReference type="Pfam" id="PF03845">
    <property type="entry name" value="Spore_permease"/>
    <property type="match status" value="1"/>
</dbReference>
<reference evidence="9 10" key="1">
    <citation type="submission" date="2016-11" db="EMBL/GenBank/DDBJ databases">
        <authorList>
            <person name="Jaros S."/>
            <person name="Januszkiewicz K."/>
            <person name="Wedrychowicz H."/>
        </authorList>
    </citation>
    <scope>NUCLEOTIDE SEQUENCE [LARGE SCALE GENOMIC DNA]</scope>
    <source>
        <strain evidence="9 10">DSM 17918</strain>
    </source>
</reference>
<dbReference type="OrthoDB" id="1675410at2"/>
<sequence>MAKNTQRFSIVDEKISNLQFVYLIIMLVLTTADVFPPSIIAALSGKDAWVAVILSTVTASLIMSLYITLGTMHQDKTIMEYSTYLLGRVLGKMIGLIYIGYFIYIGAIVLRELGEILRSAFLPTTPITAVLIIATALLCYGVYCGFEVITRVNEWLFFLGIGLLQIVIILAVPMADFSEYLPVFENGIMPSIKGAIVLLSYFGESVITLMIYPSIRDKSRTMQAGIFSIFCLGVVLEMGTIAIAVFGVIGTSRMLYPALELVRMINYANFLQRLDATILAIWTAGIVLKLLLIMNTANTGVCQLVGLKDPKPTIIPIGLLILTLSELFFDNVTDVYYYLMNHFTYTLSVTIGIPVLLFIVSLIKRQMTRV</sequence>
<dbReference type="PANTHER" id="PTHR34975">
    <property type="entry name" value="SPORE GERMINATION PROTEIN A2"/>
    <property type="match status" value="1"/>
</dbReference>
<protein>
    <submittedName>
        <fullName evidence="9">Spore germination protein KB</fullName>
    </submittedName>
</protein>
<keyword evidence="4" id="KW-0309">Germination</keyword>
<feature type="transmembrane region" description="Helical" evidence="8">
    <location>
        <begin position="155"/>
        <end position="175"/>
    </location>
</feature>
<keyword evidence="10" id="KW-1185">Reference proteome</keyword>
<evidence type="ECO:0000256" key="6">
    <source>
        <dbReference type="ARBA" id="ARBA00022989"/>
    </source>
</evidence>
<proteinExistence type="inferred from homology"/>
<evidence type="ECO:0000313" key="9">
    <source>
        <dbReference type="EMBL" id="SHF16545.1"/>
    </source>
</evidence>
<dbReference type="Gene3D" id="1.20.1740.10">
    <property type="entry name" value="Amino acid/polyamine transporter I"/>
    <property type="match status" value="1"/>
</dbReference>
<evidence type="ECO:0000313" key="10">
    <source>
        <dbReference type="Proteomes" id="UP000184088"/>
    </source>
</evidence>
<feature type="transmembrane region" description="Helical" evidence="8">
    <location>
        <begin position="195"/>
        <end position="212"/>
    </location>
</feature>
<feature type="transmembrane region" description="Helical" evidence="8">
    <location>
        <begin position="49"/>
        <end position="69"/>
    </location>
</feature>
<keyword evidence="6 8" id="KW-1133">Transmembrane helix</keyword>
<feature type="transmembrane region" description="Helical" evidence="8">
    <location>
        <begin position="270"/>
        <end position="292"/>
    </location>
</feature>
<feature type="transmembrane region" description="Helical" evidence="8">
    <location>
        <begin position="313"/>
        <end position="329"/>
    </location>
</feature>
<dbReference type="GO" id="GO:0016020">
    <property type="term" value="C:membrane"/>
    <property type="evidence" value="ECO:0007669"/>
    <property type="project" value="UniProtKB-SubCell"/>
</dbReference>
<gene>
    <name evidence="9" type="ORF">SAMN02746089_01416</name>
</gene>
<accession>A0A1M4ZF18</accession>
<dbReference type="AlphaFoldDB" id="A0A1M4ZF18"/>
<organism evidence="9 10">
    <name type="scientific">Caldanaerobius fijiensis DSM 17918</name>
    <dbReference type="NCBI Taxonomy" id="1121256"/>
    <lineage>
        <taxon>Bacteria</taxon>
        <taxon>Bacillati</taxon>
        <taxon>Bacillota</taxon>
        <taxon>Clostridia</taxon>
        <taxon>Thermoanaerobacterales</taxon>
        <taxon>Thermoanaerobacteraceae</taxon>
        <taxon>Caldanaerobius</taxon>
    </lineage>
</organism>
<feature type="transmembrane region" description="Helical" evidence="8">
    <location>
        <begin position="89"/>
        <end position="109"/>
    </location>
</feature>
<evidence type="ECO:0000256" key="1">
    <source>
        <dbReference type="ARBA" id="ARBA00004141"/>
    </source>
</evidence>
<feature type="transmembrane region" description="Helical" evidence="8">
    <location>
        <begin position="20"/>
        <end position="43"/>
    </location>
</feature>
<keyword evidence="7 8" id="KW-0472">Membrane</keyword>
<dbReference type="Proteomes" id="UP000184088">
    <property type="component" value="Unassembled WGS sequence"/>
</dbReference>
<feature type="transmembrane region" description="Helical" evidence="8">
    <location>
        <begin position="335"/>
        <end position="363"/>
    </location>
</feature>
<feature type="transmembrane region" description="Helical" evidence="8">
    <location>
        <begin position="121"/>
        <end position="143"/>
    </location>
</feature>
<evidence type="ECO:0000256" key="3">
    <source>
        <dbReference type="ARBA" id="ARBA00022448"/>
    </source>
</evidence>
<dbReference type="STRING" id="1121256.SAMN02746089_01416"/>
<evidence type="ECO:0000256" key="7">
    <source>
        <dbReference type="ARBA" id="ARBA00023136"/>
    </source>
</evidence>
<comment type="subcellular location">
    <subcellularLocation>
        <location evidence="1">Membrane</location>
        <topology evidence="1">Multi-pass membrane protein</topology>
    </subcellularLocation>
</comment>
<name>A0A1M4ZF18_9THEO</name>